<evidence type="ECO:0000256" key="1">
    <source>
        <dbReference type="SAM" id="MobiDB-lite"/>
    </source>
</evidence>
<sequence>MQLGKFLKNSGFVALAVALSMPAIAGEAAAAADNQWRNKGERALQHQRNNESARSNRDRAPRMSDNRGGNENGRVERRNDRNADRGNREPDRRETRSRDRTSDNRRDYDRDRTTWRDNDRNRSYRDNDRNRSYTDRDRNRSYRDNDRRWNDNRRQTVRRDHRDWDRRWRNNNRYDWQRYRRANRSVFSLGFYYSPYRNYSYRRLGTGFRLDSLFYSSRYWINDPWRYRLPAVYGPYRWVRYYDDVLLVDIYDGRVVDVIYDFFW</sequence>
<protein>
    <recommendedName>
        <fullName evidence="5">ATP-dependent RNA helicase</fullName>
    </recommendedName>
</protein>
<dbReference type="Gene3D" id="3.10.450.160">
    <property type="entry name" value="inner membrane protein cigr"/>
    <property type="match status" value="1"/>
</dbReference>
<dbReference type="InterPro" id="IPR024572">
    <property type="entry name" value="RcnB"/>
</dbReference>
<dbReference type="AlphaFoldDB" id="A0A0F7KRV9"/>
<proteinExistence type="predicted"/>
<keyword evidence="2" id="KW-0732">Signal</keyword>
<feature type="chain" id="PRO_5002518227" description="ATP-dependent RNA helicase" evidence="2">
    <location>
        <begin position="26"/>
        <end position="264"/>
    </location>
</feature>
<name>A0A0F7KRV9_9SPHN</name>
<dbReference type="RefSeq" id="WP_328700736.1">
    <property type="nucleotide sequence ID" value="NZ_JACIJL010000005.1"/>
</dbReference>
<dbReference type="EMBL" id="CP011452">
    <property type="protein sequence ID" value="AKH41967.1"/>
    <property type="molecule type" value="Genomic_DNA"/>
</dbReference>
<feature type="signal peptide" evidence="2">
    <location>
        <begin position="1"/>
        <end position="25"/>
    </location>
</feature>
<feature type="compositionally biased region" description="Basic and acidic residues" evidence="1">
    <location>
        <begin position="40"/>
        <end position="65"/>
    </location>
</feature>
<accession>A0A0F7KRV9</accession>
<dbReference type="KEGG" id="aay:WYH_00919"/>
<evidence type="ECO:0000313" key="4">
    <source>
        <dbReference type="Proteomes" id="UP000034392"/>
    </source>
</evidence>
<dbReference type="Proteomes" id="UP000034392">
    <property type="component" value="Chromosome"/>
</dbReference>
<reference evidence="3" key="1">
    <citation type="submission" date="2015-05" db="EMBL/GenBank/DDBJ databases">
        <title>The complete genome of Altererythrobacter atlanticus strain 26DY36.</title>
        <authorList>
            <person name="Wu Y.-H."/>
            <person name="Cheng H."/>
            <person name="Wu X.-W."/>
        </authorList>
    </citation>
    <scope>NUCLEOTIDE SEQUENCE [LARGE SCALE GENOMIC DNA]</scope>
    <source>
        <strain evidence="3">26DY36</strain>
    </source>
</reference>
<keyword evidence="4" id="KW-1185">Reference proteome</keyword>
<evidence type="ECO:0008006" key="5">
    <source>
        <dbReference type="Google" id="ProtNLM"/>
    </source>
</evidence>
<evidence type="ECO:0000313" key="3">
    <source>
        <dbReference type="EMBL" id="AKH41967.1"/>
    </source>
</evidence>
<gene>
    <name evidence="3" type="ORF">WYH_00919</name>
</gene>
<organism evidence="3 4">
    <name type="scientific">Croceibacterium atlanticum</name>
    <dbReference type="NCBI Taxonomy" id="1267766"/>
    <lineage>
        <taxon>Bacteria</taxon>
        <taxon>Pseudomonadati</taxon>
        <taxon>Pseudomonadota</taxon>
        <taxon>Alphaproteobacteria</taxon>
        <taxon>Sphingomonadales</taxon>
        <taxon>Erythrobacteraceae</taxon>
        <taxon>Croceibacterium</taxon>
    </lineage>
</organism>
<feature type="region of interest" description="Disordered" evidence="1">
    <location>
        <begin position="40"/>
        <end position="147"/>
    </location>
</feature>
<dbReference type="Pfam" id="PF11776">
    <property type="entry name" value="RcnB"/>
    <property type="match status" value="1"/>
</dbReference>
<dbReference type="PATRIC" id="fig|1267766.3.peg.924"/>
<evidence type="ECO:0000256" key="2">
    <source>
        <dbReference type="SAM" id="SignalP"/>
    </source>
</evidence>
<dbReference type="STRING" id="1267766.WYH_00919"/>
<feature type="compositionally biased region" description="Basic and acidic residues" evidence="1">
    <location>
        <begin position="73"/>
        <end position="147"/>
    </location>
</feature>